<name>A0ABU0HBJ9_9HYPH</name>
<dbReference type="InterPro" id="IPR036641">
    <property type="entry name" value="HPT_dom_sf"/>
</dbReference>
<dbReference type="RefSeq" id="WP_266350573.1">
    <property type="nucleotide sequence ID" value="NZ_JAPKNG010000006.1"/>
</dbReference>
<organism evidence="1 2">
    <name type="scientific">Kaistia dalseonensis</name>
    <dbReference type="NCBI Taxonomy" id="410840"/>
    <lineage>
        <taxon>Bacteria</taxon>
        <taxon>Pseudomonadati</taxon>
        <taxon>Pseudomonadota</taxon>
        <taxon>Alphaproteobacteria</taxon>
        <taxon>Hyphomicrobiales</taxon>
        <taxon>Kaistiaceae</taxon>
        <taxon>Kaistia</taxon>
    </lineage>
</organism>
<dbReference type="EMBL" id="JAUSVO010000006">
    <property type="protein sequence ID" value="MDQ0439682.1"/>
    <property type="molecule type" value="Genomic_DNA"/>
</dbReference>
<evidence type="ECO:0000313" key="1">
    <source>
        <dbReference type="EMBL" id="MDQ0439682.1"/>
    </source>
</evidence>
<proteinExistence type="predicted"/>
<dbReference type="Gene3D" id="1.20.120.160">
    <property type="entry name" value="HPT domain"/>
    <property type="match status" value="1"/>
</dbReference>
<gene>
    <name evidence="1" type="ORF">QO014_004088</name>
</gene>
<protein>
    <submittedName>
        <fullName evidence="1">HPt (Histidine-containing phosphotransfer) domain-containing protein</fullName>
    </submittedName>
</protein>
<accession>A0ABU0HBJ9</accession>
<dbReference type="Proteomes" id="UP001241603">
    <property type="component" value="Unassembled WGS sequence"/>
</dbReference>
<reference evidence="1 2" key="1">
    <citation type="submission" date="2023-07" db="EMBL/GenBank/DDBJ databases">
        <title>Genomic Encyclopedia of Type Strains, Phase IV (KMG-IV): sequencing the most valuable type-strain genomes for metagenomic binning, comparative biology and taxonomic classification.</title>
        <authorList>
            <person name="Goeker M."/>
        </authorList>
    </citation>
    <scope>NUCLEOTIDE SEQUENCE [LARGE SCALE GENOMIC DNA]</scope>
    <source>
        <strain evidence="1 2">B6-8</strain>
    </source>
</reference>
<sequence>MNAIDQASLDRNTGADAALINDILRIFITEVAPEGRLVTSGIDPAERRRLAHRVRGAALGIGALALAGKAMVLERDPADAEDLAEPEDLAAFDAALTALVSEIERRLATA</sequence>
<comment type="caution">
    <text evidence="1">The sequence shown here is derived from an EMBL/GenBank/DDBJ whole genome shotgun (WGS) entry which is preliminary data.</text>
</comment>
<dbReference type="SUPFAM" id="SSF47226">
    <property type="entry name" value="Histidine-containing phosphotransfer domain, HPT domain"/>
    <property type="match status" value="1"/>
</dbReference>
<keyword evidence="2" id="KW-1185">Reference proteome</keyword>
<evidence type="ECO:0000313" key="2">
    <source>
        <dbReference type="Proteomes" id="UP001241603"/>
    </source>
</evidence>